<protein>
    <recommendedName>
        <fullName evidence="1">N-acetyltransferase domain-containing protein</fullName>
    </recommendedName>
</protein>
<evidence type="ECO:0000313" key="2">
    <source>
        <dbReference type="EMBL" id="GAA4256539.1"/>
    </source>
</evidence>
<name>A0ABP8DIC1_9ACTN</name>
<proteinExistence type="predicted"/>
<comment type="caution">
    <text evidence="2">The sequence shown here is derived from an EMBL/GenBank/DDBJ whole genome shotgun (WGS) entry which is preliminary data.</text>
</comment>
<sequence>MTPVDVGDEAGIKAAIALGNRSRATLGPMPFAAYTDAAGKGTLLLAYTGDQVIGYALYALARSRVRLAHLCVDQAFRNRRVALRMVEFISDRHADHLGIAVRCRHNYNLGEMWIKLGFTQLGERPGRGKDRQALVDWWRDHHHGHLFTPDPETVLVRAAVDMNVLRDMAEQRHDSEESRSLLADHLIGLLELVRTAALDAEINAMSGDRRAKFARQAQPFTAVRTDPDRQAQIAREIQTEAQASSPGYPRTDQDRRDLQHVADAVAANLNVFITRDENLGRTLGFVGGRYGLRILRPVDVVVHIDELVRAESYRPVELLSTEYSQQLIGSGHEDDALPLASTGSGERPRDLVNLIRGLALAGHDRVGIFTPAGDITAVFSAHATTRVLEVPLLRVANDGLADTFARQLMFLLREHVRTTGVDTIRISDRHLSPAVRLAAYNEGFHFVDGHLYGYALDVAGPAAVVEHRAVLAARQVGLPEPPPLRSSMPAVAAAELERIWWPAKITDSALRSYLIPIQQAYSADLLGIPSGLLPRNNALGLTREHVYYKRPGGIQVKAPARLLWYMSGGGSTTPQPAAVIACSQLDEVVVGAPDELHDRFQHLGVWDRATVGQAARGGRVQALRFTNTEIFPTPVPRARLRELSQRYASHDQVPFGPLPIPADLFTALYEEGRTP</sequence>
<feature type="domain" description="N-acetyltransferase" evidence="1">
    <location>
        <begin position="2"/>
        <end position="141"/>
    </location>
</feature>
<organism evidence="2 3">
    <name type="scientific">Dactylosporangium darangshiense</name>
    <dbReference type="NCBI Taxonomy" id="579108"/>
    <lineage>
        <taxon>Bacteria</taxon>
        <taxon>Bacillati</taxon>
        <taxon>Actinomycetota</taxon>
        <taxon>Actinomycetes</taxon>
        <taxon>Micromonosporales</taxon>
        <taxon>Micromonosporaceae</taxon>
        <taxon>Dactylosporangium</taxon>
    </lineage>
</organism>
<gene>
    <name evidence="2" type="ORF">GCM10022255_069790</name>
</gene>
<dbReference type="Gene3D" id="3.40.630.30">
    <property type="match status" value="1"/>
</dbReference>
<dbReference type="SUPFAM" id="SSF55729">
    <property type="entry name" value="Acyl-CoA N-acyltransferases (Nat)"/>
    <property type="match status" value="1"/>
</dbReference>
<dbReference type="Pfam" id="PF13673">
    <property type="entry name" value="Acetyltransf_10"/>
    <property type="match status" value="1"/>
</dbReference>
<evidence type="ECO:0000259" key="1">
    <source>
        <dbReference type="PROSITE" id="PS51186"/>
    </source>
</evidence>
<reference evidence="3" key="1">
    <citation type="journal article" date="2019" name="Int. J. Syst. Evol. Microbiol.">
        <title>The Global Catalogue of Microorganisms (GCM) 10K type strain sequencing project: providing services to taxonomists for standard genome sequencing and annotation.</title>
        <authorList>
            <consortium name="The Broad Institute Genomics Platform"/>
            <consortium name="The Broad Institute Genome Sequencing Center for Infectious Disease"/>
            <person name="Wu L."/>
            <person name="Ma J."/>
        </authorList>
    </citation>
    <scope>NUCLEOTIDE SEQUENCE [LARGE SCALE GENOMIC DNA]</scope>
    <source>
        <strain evidence="3">JCM 17441</strain>
    </source>
</reference>
<dbReference type="Proteomes" id="UP001500620">
    <property type="component" value="Unassembled WGS sequence"/>
</dbReference>
<evidence type="ECO:0000313" key="3">
    <source>
        <dbReference type="Proteomes" id="UP001500620"/>
    </source>
</evidence>
<accession>A0ABP8DIC1</accession>
<dbReference type="PROSITE" id="PS51186">
    <property type="entry name" value="GNAT"/>
    <property type="match status" value="1"/>
</dbReference>
<keyword evidence="3" id="KW-1185">Reference proteome</keyword>
<dbReference type="InterPro" id="IPR000182">
    <property type="entry name" value="GNAT_dom"/>
</dbReference>
<dbReference type="EMBL" id="BAABAT010000024">
    <property type="protein sequence ID" value="GAA4256539.1"/>
    <property type="molecule type" value="Genomic_DNA"/>
</dbReference>
<dbReference type="InterPro" id="IPR016181">
    <property type="entry name" value="Acyl_CoA_acyltransferase"/>
</dbReference>